<protein>
    <submittedName>
        <fullName evidence="1">Uncharacterized protein</fullName>
    </submittedName>
</protein>
<reference evidence="1" key="2">
    <citation type="submission" date="2007-10" db="EMBL/GenBank/DDBJ databases">
        <authorList>
            <person name="Myers G.S."/>
        </authorList>
    </citation>
    <scope>NUCLEOTIDE SEQUENCE [LARGE SCALE GENOMIC DNA]</scope>
</reference>
<name>A8PQ98_9COXI</name>
<evidence type="ECO:0000313" key="1">
    <source>
        <dbReference type="EMBL" id="EDP45729.1"/>
    </source>
</evidence>
<proteinExistence type="predicted"/>
<organism evidence="1 2">
    <name type="scientific">Rickettsiella grylli</name>
    <dbReference type="NCBI Taxonomy" id="59196"/>
    <lineage>
        <taxon>Bacteria</taxon>
        <taxon>Pseudomonadati</taxon>
        <taxon>Pseudomonadota</taxon>
        <taxon>Gammaproteobacteria</taxon>
        <taxon>Legionellales</taxon>
        <taxon>Coxiellaceae</taxon>
        <taxon>Rickettsiella</taxon>
    </lineage>
</organism>
<reference evidence="1" key="1">
    <citation type="submission" date="2006-04" db="EMBL/GenBank/DDBJ databases">
        <authorList>
            <person name="Seshadri R."/>
            <person name="Federici B.A."/>
        </authorList>
    </citation>
    <scope>NUCLEOTIDE SEQUENCE [LARGE SCALE GENOMIC DNA]</scope>
</reference>
<dbReference type="STRING" id="59196.RICGR_1458"/>
<comment type="caution">
    <text evidence="1">The sequence shown here is derived from an EMBL/GenBank/DDBJ whole genome shotgun (WGS) entry which is preliminary data.</text>
</comment>
<dbReference type="EMBL" id="AAQJ02000001">
    <property type="protein sequence ID" value="EDP45729.1"/>
    <property type="molecule type" value="Genomic_DNA"/>
</dbReference>
<accession>A8PQ98</accession>
<keyword evidence="2" id="KW-1185">Reference proteome</keyword>
<sequence>MMKKNKILNEKKQVTFKMVYASKAEVDRATKKCLKKYPDVFKELAKR</sequence>
<dbReference type="Proteomes" id="UP000054075">
    <property type="component" value="Unassembled WGS sequence"/>
</dbReference>
<dbReference type="RefSeq" id="WP_006034717.1">
    <property type="nucleotide sequence ID" value="NZ_AAQJ02000001.1"/>
</dbReference>
<evidence type="ECO:0000313" key="2">
    <source>
        <dbReference type="Proteomes" id="UP000054075"/>
    </source>
</evidence>
<gene>
    <name evidence="1" type="ORF">RICGR_1458</name>
</gene>
<dbReference type="AlphaFoldDB" id="A8PQ98"/>